<sequence>MHSFDVRTPFRQILTYRQWKTESEGHQVMNVLLAAFRGDVQSLRRYFLSGVDINAVDYNGRSALHVADAEGHAEVIRFLLENAGANPALKDRRKKVKFIFSEFVCEEVKRCAEEEEEEEEEPPSSSSVTGSREHRAPATGDRDGRFLTERLESGEFMVRGHEVKDVFRDRTPHLPSHSPTVFKHLRQEEFHMCVKSQENLK</sequence>
<dbReference type="SUPFAM" id="SSF48403">
    <property type="entry name" value="Ankyrin repeat"/>
    <property type="match status" value="1"/>
</dbReference>
<dbReference type="GO" id="GO:0006543">
    <property type="term" value="P:L-glutamine catabolic process"/>
    <property type="evidence" value="ECO:0007669"/>
    <property type="project" value="TreeGrafter"/>
</dbReference>
<comment type="caution">
    <text evidence="3">The sequence shown here is derived from an EMBL/GenBank/DDBJ whole genome shotgun (WGS) entry which is preliminary data.</text>
</comment>
<protein>
    <submittedName>
        <fullName evidence="3">Uncharacterized protein</fullName>
    </submittedName>
</protein>
<dbReference type="Proteomes" id="UP000438429">
    <property type="component" value="Unassembled WGS sequence"/>
</dbReference>
<dbReference type="InterPro" id="IPR036770">
    <property type="entry name" value="Ankyrin_rpt-contain_sf"/>
</dbReference>
<dbReference type="PANTHER" id="PTHR12544">
    <property type="entry name" value="GLUTAMINASE"/>
    <property type="match status" value="1"/>
</dbReference>
<dbReference type="PROSITE" id="PS50297">
    <property type="entry name" value="ANK_REP_REGION"/>
    <property type="match status" value="1"/>
</dbReference>
<evidence type="ECO:0000313" key="4">
    <source>
        <dbReference type="Proteomes" id="UP000438429"/>
    </source>
</evidence>
<dbReference type="Gene3D" id="1.25.40.20">
    <property type="entry name" value="Ankyrin repeat-containing domain"/>
    <property type="match status" value="1"/>
</dbReference>
<feature type="compositionally biased region" description="Basic and acidic residues" evidence="2">
    <location>
        <begin position="131"/>
        <end position="146"/>
    </location>
</feature>
<dbReference type="PANTHER" id="PTHR12544:SF26">
    <property type="entry name" value="GLUTAMINASE"/>
    <property type="match status" value="1"/>
</dbReference>
<gene>
    <name evidence="3" type="ORF">F2P81_006666</name>
</gene>
<evidence type="ECO:0000256" key="1">
    <source>
        <dbReference type="PROSITE-ProRule" id="PRU00023"/>
    </source>
</evidence>
<dbReference type="PROSITE" id="PS50088">
    <property type="entry name" value="ANK_REPEAT"/>
    <property type="match status" value="1"/>
</dbReference>
<feature type="repeat" description="ANK" evidence="1">
    <location>
        <begin position="59"/>
        <end position="92"/>
    </location>
</feature>
<evidence type="ECO:0000256" key="2">
    <source>
        <dbReference type="SAM" id="MobiDB-lite"/>
    </source>
</evidence>
<accession>A0A6A4T8S4</accession>
<feature type="compositionally biased region" description="Acidic residues" evidence="2">
    <location>
        <begin position="113"/>
        <end position="122"/>
    </location>
</feature>
<dbReference type="Pfam" id="PF13637">
    <property type="entry name" value="Ank_4"/>
    <property type="match status" value="1"/>
</dbReference>
<dbReference type="EMBL" id="VEVO01000006">
    <property type="protein sequence ID" value="KAF0040768.1"/>
    <property type="molecule type" value="Genomic_DNA"/>
</dbReference>
<dbReference type="InterPro" id="IPR015868">
    <property type="entry name" value="Glutaminase"/>
</dbReference>
<reference evidence="3 4" key="1">
    <citation type="submission" date="2019-06" db="EMBL/GenBank/DDBJ databases">
        <title>Draft genomes of female and male turbot (Scophthalmus maximus).</title>
        <authorList>
            <person name="Xu H."/>
            <person name="Xu X.-W."/>
            <person name="Shao C."/>
            <person name="Chen S."/>
        </authorList>
    </citation>
    <scope>NUCLEOTIDE SEQUENCE [LARGE SCALE GENOMIC DNA]</scope>
    <source>
        <strain evidence="3">Ysfricsl-2016a</strain>
        <tissue evidence="3">Blood</tissue>
    </source>
</reference>
<name>A0A6A4T8S4_SCOMX</name>
<organism evidence="3 4">
    <name type="scientific">Scophthalmus maximus</name>
    <name type="common">Turbot</name>
    <name type="synonym">Psetta maxima</name>
    <dbReference type="NCBI Taxonomy" id="52904"/>
    <lineage>
        <taxon>Eukaryota</taxon>
        <taxon>Metazoa</taxon>
        <taxon>Chordata</taxon>
        <taxon>Craniata</taxon>
        <taxon>Vertebrata</taxon>
        <taxon>Euteleostomi</taxon>
        <taxon>Actinopterygii</taxon>
        <taxon>Neopterygii</taxon>
        <taxon>Teleostei</taxon>
        <taxon>Neoteleostei</taxon>
        <taxon>Acanthomorphata</taxon>
        <taxon>Carangaria</taxon>
        <taxon>Pleuronectiformes</taxon>
        <taxon>Pleuronectoidei</taxon>
        <taxon>Scophthalmidae</taxon>
        <taxon>Scophthalmus</taxon>
    </lineage>
</organism>
<dbReference type="AlphaFoldDB" id="A0A6A4T8S4"/>
<feature type="region of interest" description="Disordered" evidence="2">
    <location>
        <begin position="112"/>
        <end position="146"/>
    </location>
</feature>
<dbReference type="InterPro" id="IPR002110">
    <property type="entry name" value="Ankyrin_rpt"/>
</dbReference>
<dbReference type="GO" id="GO:0004359">
    <property type="term" value="F:glutaminase activity"/>
    <property type="evidence" value="ECO:0007669"/>
    <property type="project" value="InterPro"/>
</dbReference>
<proteinExistence type="predicted"/>
<dbReference type="GO" id="GO:0006537">
    <property type="term" value="P:glutamate biosynthetic process"/>
    <property type="evidence" value="ECO:0007669"/>
    <property type="project" value="TreeGrafter"/>
</dbReference>
<evidence type="ECO:0000313" key="3">
    <source>
        <dbReference type="EMBL" id="KAF0040768.1"/>
    </source>
</evidence>
<keyword evidence="1" id="KW-0040">ANK repeat</keyword>